<reference evidence="2 3" key="1">
    <citation type="submission" date="2016-02" db="EMBL/GenBank/DDBJ databases">
        <title>Genome analysis of coral dinoflagellate symbionts highlights evolutionary adaptations to a symbiotic lifestyle.</title>
        <authorList>
            <person name="Aranda M."/>
            <person name="Li Y."/>
            <person name="Liew Y.J."/>
            <person name="Baumgarten S."/>
            <person name="Simakov O."/>
            <person name="Wilson M."/>
            <person name="Piel J."/>
            <person name="Ashoor H."/>
            <person name="Bougouffa S."/>
            <person name="Bajic V.B."/>
            <person name="Ryu T."/>
            <person name="Ravasi T."/>
            <person name="Bayer T."/>
            <person name="Micklem G."/>
            <person name="Kim H."/>
            <person name="Bhak J."/>
            <person name="Lajeunesse T.C."/>
            <person name="Voolstra C.R."/>
        </authorList>
    </citation>
    <scope>NUCLEOTIDE SEQUENCE [LARGE SCALE GENOMIC DNA]</scope>
    <source>
        <strain evidence="2 3">CCMP2467</strain>
    </source>
</reference>
<proteinExistence type="predicted"/>
<comment type="caution">
    <text evidence="2">The sequence shown here is derived from an EMBL/GenBank/DDBJ whole genome shotgun (WGS) entry which is preliminary data.</text>
</comment>
<evidence type="ECO:0008006" key="4">
    <source>
        <dbReference type="Google" id="ProtNLM"/>
    </source>
</evidence>
<keyword evidence="3" id="KW-1185">Reference proteome</keyword>
<dbReference type="AlphaFoldDB" id="A0A1Q9EHR2"/>
<evidence type="ECO:0000313" key="3">
    <source>
        <dbReference type="Proteomes" id="UP000186817"/>
    </source>
</evidence>
<sequence>MACLSLPKLLLAGDQVMKCPNSEQALCDLLQSFGIDTSAWGDQHAKPLVSLLRELREGSCSLRVANRKRIYRLVEPVFVQITYCGKVLVERMKILPNGMRREHRSVLAEKKALSDQSALHAAIRGIREELHVDIGEGTEGLVHSPQEDTSFIEELDSASYPGLPAVYETSHIRLNVQSGSSAERAFTHCGLPACKPFETVEMKLEGELRLGWEWVEFHEALRSKIKGMEVPQQTSKRKPMIMNDKSPSNKAPQGLSILLVTALSFLNFMDPHSNPSMSAMSDQEAGMASAETNRTGAGLATTERIFIADKEYHNRPFREAAEEALQMPLPVVKAELVFEHRYLPVMSGPQALITPNLVSGGALVQRLDEMVDSDEITFGTCLGSQTWLELA</sequence>
<dbReference type="PANTHER" id="PTHR36395">
    <property type="entry name" value="RING-H2 ZINC FINGER PROTEIN"/>
    <property type="match status" value="1"/>
</dbReference>
<dbReference type="PANTHER" id="PTHR36395:SF1">
    <property type="entry name" value="RING-H2 ZINC FINGER PROTEIN"/>
    <property type="match status" value="1"/>
</dbReference>
<evidence type="ECO:0000256" key="1">
    <source>
        <dbReference type="SAM" id="MobiDB-lite"/>
    </source>
</evidence>
<evidence type="ECO:0000313" key="2">
    <source>
        <dbReference type="EMBL" id="OLQ06949.1"/>
    </source>
</evidence>
<dbReference type="EMBL" id="LSRX01000149">
    <property type="protein sequence ID" value="OLQ06949.1"/>
    <property type="molecule type" value="Genomic_DNA"/>
</dbReference>
<accession>A0A1Q9EHR2</accession>
<dbReference type="Proteomes" id="UP000186817">
    <property type="component" value="Unassembled WGS sequence"/>
</dbReference>
<feature type="region of interest" description="Disordered" evidence="1">
    <location>
        <begin position="228"/>
        <end position="249"/>
    </location>
</feature>
<protein>
    <recommendedName>
        <fullName evidence="4">Nudix hydrolase domain-containing protein</fullName>
    </recommendedName>
</protein>
<gene>
    <name evidence="2" type="ORF">AK812_SmicGene9736</name>
</gene>
<organism evidence="2 3">
    <name type="scientific">Symbiodinium microadriaticum</name>
    <name type="common">Dinoflagellate</name>
    <name type="synonym">Zooxanthella microadriatica</name>
    <dbReference type="NCBI Taxonomy" id="2951"/>
    <lineage>
        <taxon>Eukaryota</taxon>
        <taxon>Sar</taxon>
        <taxon>Alveolata</taxon>
        <taxon>Dinophyceae</taxon>
        <taxon>Suessiales</taxon>
        <taxon>Symbiodiniaceae</taxon>
        <taxon>Symbiodinium</taxon>
    </lineage>
</organism>
<name>A0A1Q9EHR2_SYMMI</name>
<dbReference type="OrthoDB" id="408982at2759"/>